<dbReference type="GO" id="GO:0005509">
    <property type="term" value="F:calcium ion binding"/>
    <property type="evidence" value="ECO:0007669"/>
    <property type="project" value="InterPro"/>
</dbReference>
<dbReference type="Proteomes" id="UP000187013">
    <property type="component" value="Unassembled WGS sequence"/>
</dbReference>
<evidence type="ECO:0000256" key="2">
    <source>
        <dbReference type="ARBA" id="ARBA00023054"/>
    </source>
</evidence>
<dbReference type="PROSITE" id="PS50031">
    <property type="entry name" value="EH"/>
    <property type="match status" value="3"/>
</dbReference>
<dbReference type="InterPro" id="IPR009060">
    <property type="entry name" value="UBA-like_sf"/>
</dbReference>
<feature type="domain" description="EH" evidence="6">
    <location>
        <begin position="55"/>
        <end position="144"/>
    </location>
</feature>
<dbReference type="InterPro" id="IPR002048">
    <property type="entry name" value="EF_hand_dom"/>
</dbReference>
<dbReference type="SMART" id="SM00054">
    <property type="entry name" value="EFh"/>
    <property type="match status" value="3"/>
</dbReference>
<feature type="compositionally biased region" description="Polar residues" evidence="4">
    <location>
        <begin position="552"/>
        <end position="572"/>
    </location>
</feature>
<feature type="compositionally biased region" description="Polar residues" evidence="4">
    <location>
        <begin position="1327"/>
        <end position="1342"/>
    </location>
</feature>
<dbReference type="SMART" id="SM00027">
    <property type="entry name" value="EH"/>
    <property type="match status" value="3"/>
</dbReference>
<dbReference type="Gene3D" id="1.10.8.10">
    <property type="entry name" value="DNA helicase RuvA subunit, C-terminal domain"/>
    <property type="match status" value="1"/>
</dbReference>
<feature type="domain" description="EH" evidence="6">
    <location>
        <begin position="348"/>
        <end position="437"/>
    </location>
</feature>
<accession>A0A1Q3A6H3</accession>
<dbReference type="GO" id="GO:0006897">
    <property type="term" value="P:endocytosis"/>
    <property type="evidence" value="ECO:0007669"/>
    <property type="project" value="TreeGrafter"/>
</dbReference>
<feature type="domain" description="EF-hand" evidence="7">
    <location>
        <begin position="347"/>
        <end position="382"/>
    </location>
</feature>
<dbReference type="InterPro" id="IPR018247">
    <property type="entry name" value="EF_Hand_1_Ca_BS"/>
</dbReference>
<feature type="domain" description="EF-hand" evidence="7">
    <location>
        <begin position="231"/>
        <end position="266"/>
    </location>
</feature>
<feature type="region of interest" description="Disordered" evidence="4">
    <location>
        <begin position="922"/>
        <end position="1016"/>
    </location>
</feature>
<gene>
    <name evidence="8" type="ORF">ZYGR_0AD05180</name>
</gene>
<feature type="region of interest" description="Disordered" evidence="4">
    <location>
        <begin position="545"/>
        <end position="575"/>
    </location>
</feature>
<dbReference type="SMART" id="SM00165">
    <property type="entry name" value="UBA"/>
    <property type="match status" value="1"/>
</dbReference>
<feature type="region of interest" description="Disordered" evidence="4">
    <location>
        <begin position="296"/>
        <end position="321"/>
    </location>
</feature>
<dbReference type="OrthoDB" id="524326at2759"/>
<comment type="caution">
    <text evidence="8">The sequence shown here is derived from an EMBL/GenBank/DDBJ whole genome shotgun (WGS) entry which is preliminary data.</text>
</comment>
<feature type="region of interest" description="Disordered" evidence="4">
    <location>
        <begin position="442"/>
        <end position="520"/>
    </location>
</feature>
<dbReference type="PANTHER" id="PTHR11216:SF170">
    <property type="entry name" value="DYNAMIN ASSOCIATED PROTEIN 160, ISOFORM D"/>
    <property type="match status" value="1"/>
</dbReference>
<dbReference type="eggNOG" id="KOG0998">
    <property type="taxonomic scope" value="Eukaryota"/>
</dbReference>
<protein>
    <submittedName>
        <fullName evidence="8">Uncharacterized protein</fullName>
    </submittedName>
</protein>
<dbReference type="InterPro" id="IPR015940">
    <property type="entry name" value="UBA"/>
</dbReference>
<dbReference type="Pfam" id="PF12763">
    <property type="entry name" value="EH"/>
    <property type="match status" value="3"/>
</dbReference>
<reference evidence="8 9" key="1">
    <citation type="submission" date="2016-08" db="EMBL/GenBank/DDBJ databases">
        <title>Draft genome sequence of allopolyploid Zygosaccharomyces rouxii.</title>
        <authorList>
            <person name="Watanabe J."/>
            <person name="Uehara K."/>
            <person name="Mogi Y."/>
            <person name="Tsukioka Y."/>
        </authorList>
    </citation>
    <scope>NUCLEOTIDE SEQUENCE [LARGE SCALE GENOMIC DNA]</scope>
    <source>
        <strain evidence="8 9">NBRC 110957</strain>
    </source>
</reference>
<feature type="domain" description="EF-hand" evidence="7">
    <location>
        <begin position="88"/>
        <end position="123"/>
    </location>
</feature>
<feature type="domain" description="UBA" evidence="5">
    <location>
        <begin position="1412"/>
        <end position="1454"/>
    </location>
</feature>
<feature type="domain" description="EH" evidence="6">
    <location>
        <begin position="199"/>
        <end position="291"/>
    </location>
</feature>
<evidence type="ECO:0000256" key="4">
    <source>
        <dbReference type="SAM" id="MobiDB-lite"/>
    </source>
</evidence>
<dbReference type="Gene3D" id="1.10.287.1490">
    <property type="match status" value="1"/>
</dbReference>
<dbReference type="SUPFAM" id="SSF57997">
    <property type="entry name" value="Tropomyosin"/>
    <property type="match status" value="1"/>
</dbReference>
<evidence type="ECO:0000313" key="8">
    <source>
        <dbReference type="EMBL" id="GAV51335.1"/>
    </source>
</evidence>
<feature type="compositionally biased region" description="Polar residues" evidence="4">
    <location>
        <begin position="1175"/>
        <end position="1192"/>
    </location>
</feature>
<feature type="compositionally biased region" description="Polar residues" evidence="4">
    <location>
        <begin position="1039"/>
        <end position="1052"/>
    </location>
</feature>
<feature type="compositionally biased region" description="Polar residues" evidence="4">
    <location>
        <begin position="1242"/>
        <end position="1260"/>
    </location>
</feature>
<dbReference type="Pfam" id="PF00627">
    <property type="entry name" value="UBA"/>
    <property type="match status" value="1"/>
</dbReference>
<dbReference type="InterPro" id="IPR011992">
    <property type="entry name" value="EF-hand-dom_pair"/>
</dbReference>
<feature type="coiled-coil region" evidence="3">
    <location>
        <begin position="610"/>
        <end position="868"/>
    </location>
</feature>
<dbReference type="GO" id="GO:0016197">
    <property type="term" value="P:endosomal transport"/>
    <property type="evidence" value="ECO:0007669"/>
    <property type="project" value="TreeGrafter"/>
</dbReference>
<name>A0A1Q3A6H3_ZYGRO</name>
<dbReference type="SUPFAM" id="SSF46934">
    <property type="entry name" value="UBA-like"/>
    <property type="match status" value="1"/>
</dbReference>
<evidence type="ECO:0000256" key="3">
    <source>
        <dbReference type="SAM" id="Coils"/>
    </source>
</evidence>
<sequence>MGSYFAIKDQNRSNTHFTTEVIPSIDRFSIRDYISISIMSGSGSIVFRTPLQPDENTFYSQQFRRLDREDLGIVTGESVKPLFAASGLSASSLSQIWAAVDTDNKGFLNHTEFSAALRMISHLQQRPNLPVTPALYETPSGRLPVLGGGNVSGSNTSTPLAAGATMAGNNENAASPVATSPIRATSSNLSAIPLIPHQDVAKFSQLYDRTAMGTPALPGDKAKEIFMKARLPTNTLGEIWALCDRNASGSLSKQEFVMAMYLIQLSMSRHPSVTPLPGSLPNQLWNSINTATTSSNVPNTTVASPSSGTAPISANSTGKPLSRQNTLQRLSSGVFTSASTDWSLGFDKKRQFDAIFDSLDKNHTGSLGAAVLVNFFLSSRLSQETLASVWDLADIHNNAEFTKVEFAIAMFLIQKKNAGVELPDVIPDQLLHSPALGLFPNQQGGIALPPRESKPSFAESQQAPVQVRQNSNNGSLNDLLALNHSFTSPPPPQQPAPRQTSSFSRDSTGGSIPINSYGHAAAAGGGMTRNYTPQADLGQNVIREEAEESSHPYRQQTVQPRNMAPQSPQRGSVSGLPQVGGYGSQSMPTSNVAHGVNAGGLSKNNDLYADAEASAQLSNATTEVANLSNQVNSLTKQAAITSDKKTRAAQELERVNATKTSIESKLQSLRSSHEQNVKEAEELEAKLTEANKETAALEQQLTVTEGNYHAVESKVTELTQTYEEAQQKNHQLKTQISNLNAMSSTLQAQLAEKQRQVKQERSMVDVNSKQMELNQFTVANFENEIQGLGEKLQVYLSKRKELNDYQRTVEQQHGQLQTKYQQLETKNQDLATRGQDLEKRRKALKEQEKAYQQQSAQLQAMFDDLNKKRAAHSKALASGFDSGAGAGAGTRSGTSTGTGVGAGVGAGIAAGLAAGVGGAAAHGVSSANRSPQFNEAVAPGSRNIRADPGVNPGVTPGASGATHEDDVSKFVEATVANSKLGGGEDEDRPESDVFDKDIPTVGSQTEADDEFETRRAQDRTENFTDRFEGDLNEYGIPRTQSLTSSVANNAPQSVVDDVEIPDNFQDNTTTRAIGGERDSAMPGQWGGSAPASGGVPEAPASSHQEYGSSRGSGSIENLTQRGSQDRSATAGEKDLREKYGNIDDEFPPIQELNVNESDTSSDDEVFQDTKEDTGPASNAALQGRSHPNSQVRQAAAVPGESSSRGGETSLQGSQPSLLGDEVYASNGPTPGMYQTGGVGQKGPSTTNSSAFDHRFSSYSPLPSGAAHNSVPAPTGYRDEFDDEFAGLEQANEEAPESPDSIYESKPNEGSMEDFEKIEHKDLDDELNQNVPTGTNTSSSRQPRSPDGISNDEWDEIFAGFGNSKPSSGEGRLDTSAVSGVGHDVGHGAHVESPMPSGNASKKVEPPVNRGIATTPRSLAVEELSGMGFTEQEAVDALERCKWDLEAATNYLLDSA</sequence>
<organism evidence="8 9">
    <name type="scientific">Zygosaccharomyces rouxii</name>
    <dbReference type="NCBI Taxonomy" id="4956"/>
    <lineage>
        <taxon>Eukaryota</taxon>
        <taxon>Fungi</taxon>
        <taxon>Dikarya</taxon>
        <taxon>Ascomycota</taxon>
        <taxon>Saccharomycotina</taxon>
        <taxon>Saccharomycetes</taxon>
        <taxon>Saccharomycetales</taxon>
        <taxon>Saccharomycetaceae</taxon>
        <taxon>Zygosaccharomyces</taxon>
    </lineage>
</organism>
<dbReference type="GO" id="GO:0005737">
    <property type="term" value="C:cytoplasm"/>
    <property type="evidence" value="ECO:0007669"/>
    <property type="project" value="TreeGrafter"/>
</dbReference>
<dbReference type="EMBL" id="BDGX01000030">
    <property type="protein sequence ID" value="GAV51335.1"/>
    <property type="molecule type" value="Genomic_DNA"/>
</dbReference>
<evidence type="ECO:0000256" key="1">
    <source>
        <dbReference type="ARBA" id="ARBA00022837"/>
    </source>
</evidence>
<feature type="region of interest" description="Disordered" evidence="4">
    <location>
        <begin position="1039"/>
        <end position="1412"/>
    </location>
</feature>
<dbReference type="PROSITE" id="PS00018">
    <property type="entry name" value="EF_HAND_1"/>
    <property type="match status" value="1"/>
</dbReference>
<dbReference type="SUPFAM" id="SSF47473">
    <property type="entry name" value="EF-hand"/>
    <property type="match status" value="3"/>
</dbReference>
<evidence type="ECO:0000259" key="7">
    <source>
        <dbReference type="PROSITE" id="PS50222"/>
    </source>
</evidence>
<feature type="compositionally biased region" description="Polar residues" evidence="4">
    <location>
        <begin position="1200"/>
        <end position="1216"/>
    </location>
</feature>
<keyword evidence="1" id="KW-0106">Calcium</keyword>
<dbReference type="Gene3D" id="1.20.1170.10">
    <property type="match status" value="1"/>
</dbReference>
<dbReference type="InterPro" id="IPR000261">
    <property type="entry name" value="EH_dom"/>
</dbReference>
<feature type="compositionally biased region" description="Polar residues" evidence="4">
    <location>
        <begin position="458"/>
        <end position="476"/>
    </location>
</feature>
<dbReference type="PROSITE" id="PS50030">
    <property type="entry name" value="UBA"/>
    <property type="match status" value="1"/>
</dbReference>
<feature type="compositionally biased region" description="Acidic residues" evidence="4">
    <location>
        <begin position="1279"/>
        <end position="1296"/>
    </location>
</feature>
<dbReference type="CDD" id="cd00052">
    <property type="entry name" value="EH"/>
    <property type="match status" value="3"/>
</dbReference>
<evidence type="ECO:0000259" key="5">
    <source>
        <dbReference type="PROSITE" id="PS50030"/>
    </source>
</evidence>
<evidence type="ECO:0000313" key="9">
    <source>
        <dbReference type="Proteomes" id="UP000187013"/>
    </source>
</evidence>
<proteinExistence type="predicted"/>
<dbReference type="CDD" id="cd14285">
    <property type="entry name" value="UBA_scEDE1_like"/>
    <property type="match status" value="1"/>
</dbReference>
<feature type="compositionally biased region" description="Polar residues" evidence="4">
    <location>
        <begin position="1101"/>
        <end position="1127"/>
    </location>
</feature>
<dbReference type="GO" id="GO:0005886">
    <property type="term" value="C:plasma membrane"/>
    <property type="evidence" value="ECO:0007669"/>
    <property type="project" value="TreeGrafter"/>
</dbReference>
<dbReference type="Gene3D" id="1.10.238.10">
    <property type="entry name" value="EF-hand"/>
    <property type="match status" value="3"/>
</dbReference>
<feature type="compositionally biased region" description="Polar residues" evidence="4">
    <location>
        <begin position="500"/>
        <end position="514"/>
    </location>
</feature>
<feature type="compositionally biased region" description="Basic and acidic residues" evidence="4">
    <location>
        <begin position="1131"/>
        <end position="1141"/>
    </location>
</feature>
<keyword evidence="2 3" id="KW-0175">Coiled coil</keyword>
<dbReference type="PANTHER" id="PTHR11216">
    <property type="entry name" value="EH DOMAIN"/>
    <property type="match status" value="1"/>
</dbReference>
<feature type="compositionally biased region" description="Basic and acidic residues" evidence="4">
    <location>
        <begin position="1313"/>
        <end position="1322"/>
    </location>
</feature>
<evidence type="ECO:0000259" key="6">
    <source>
        <dbReference type="PROSITE" id="PS50031"/>
    </source>
</evidence>
<dbReference type="PROSITE" id="PS50222">
    <property type="entry name" value="EF_HAND_2"/>
    <property type="match status" value="3"/>
</dbReference>